<evidence type="ECO:0000313" key="3">
    <source>
        <dbReference type="Proteomes" id="UP000193083"/>
    </source>
</evidence>
<evidence type="ECO:0008006" key="4">
    <source>
        <dbReference type="Google" id="ProtNLM"/>
    </source>
</evidence>
<protein>
    <recommendedName>
        <fullName evidence="4">Lipoprotein</fullName>
    </recommendedName>
</protein>
<organism evidence="2 3">
    <name type="scientific">Mesorhizobium australicum</name>
    <dbReference type="NCBI Taxonomy" id="536018"/>
    <lineage>
        <taxon>Bacteria</taxon>
        <taxon>Pseudomonadati</taxon>
        <taxon>Pseudomonadota</taxon>
        <taxon>Alphaproteobacteria</taxon>
        <taxon>Hyphomicrobiales</taxon>
        <taxon>Phyllobacteriaceae</taxon>
        <taxon>Mesorhizobium</taxon>
    </lineage>
</organism>
<dbReference type="Proteomes" id="UP000193083">
    <property type="component" value="Unassembled WGS sequence"/>
</dbReference>
<dbReference type="PROSITE" id="PS51257">
    <property type="entry name" value="PROKAR_LIPOPROTEIN"/>
    <property type="match status" value="1"/>
</dbReference>
<proteinExistence type="predicted"/>
<name>A0A1X7PPT6_9HYPH</name>
<reference evidence="2 3" key="1">
    <citation type="submission" date="2017-04" db="EMBL/GenBank/DDBJ databases">
        <authorList>
            <person name="Afonso C.L."/>
            <person name="Miller P.J."/>
            <person name="Scott M.A."/>
            <person name="Spackman E."/>
            <person name="Goraichik I."/>
            <person name="Dimitrov K.M."/>
            <person name="Suarez D.L."/>
            <person name="Swayne D.E."/>
        </authorList>
    </citation>
    <scope>NUCLEOTIDE SEQUENCE [LARGE SCALE GENOMIC DNA]</scope>
    <source>
        <strain evidence="2 3">B5P</strain>
    </source>
</reference>
<keyword evidence="3" id="KW-1185">Reference proteome</keyword>
<dbReference type="EMBL" id="FXBL01000004">
    <property type="protein sequence ID" value="SMH53959.1"/>
    <property type="molecule type" value="Genomic_DNA"/>
</dbReference>
<dbReference type="AlphaFoldDB" id="A0A1X7PPT6"/>
<feature type="region of interest" description="Disordered" evidence="1">
    <location>
        <begin position="16"/>
        <end position="71"/>
    </location>
</feature>
<feature type="compositionally biased region" description="Polar residues" evidence="1">
    <location>
        <begin position="19"/>
        <end position="29"/>
    </location>
</feature>
<gene>
    <name evidence="2" type="ORF">SAMN02982922_4978</name>
</gene>
<sequence length="71" mass="7147">MRISIALVVIAAAIAGCSNDDTSTSSVKQNDPAPRVETDPTPDTGTGGDMQSATPGGTVNRAPDQPPQPAQ</sequence>
<dbReference type="RefSeq" id="WP_085466617.1">
    <property type="nucleotide sequence ID" value="NZ_FXBL01000004.1"/>
</dbReference>
<evidence type="ECO:0000313" key="2">
    <source>
        <dbReference type="EMBL" id="SMH53959.1"/>
    </source>
</evidence>
<accession>A0A1X7PPT6</accession>
<evidence type="ECO:0000256" key="1">
    <source>
        <dbReference type="SAM" id="MobiDB-lite"/>
    </source>
</evidence>